<protein>
    <submittedName>
        <fullName evidence="1">DUF4259 domain-containing protein</fullName>
    </submittedName>
</protein>
<dbReference type="EMBL" id="JBHSIU010000066">
    <property type="protein sequence ID" value="MFC5004598.1"/>
    <property type="molecule type" value="Genomic_DNA"/>
</dbReference>
<dbReference type="Pfam" id="PF14078">
    <property type="entry name" value="DUF4259"/>
    <property type="match status" value="1"/>
</dbReference>
<accession>A0ABV9WAS9</accession>
<dbReference type="RefSeq" id="WP_380124645.1">
    <property type="nucleotide sequence ID" value="NZ_JBHSIU010000066.1"/>
</dbReference>
<keyword evidence="2" id="KW-1185">Reference proteome</keyword>
<name>A0ABV9WAS9_9ACTN</name>
<proteinExistence type="predicted"/>
<evidence type="ECO:0000313" key="1">
    <source>
        <dbReference type="EMBL" id="MFC5004598.1"/>
    </source>
</evidence>
<comment type="caution">
    <text evidence="1">The sequence shown here is derived from an EMBL/GenBank/DDBJ whole genome shotgun (WGS) entry which is preliminary data.</text>
</comment>
<evidence type="ECO:0000313" key="2">
    <source>
        <dbReference type="Proteomes" id="UP001595912"/>
    </source>
</evidence>
<sequence length="137" mass="14464">MGPEPFASDAGQDLLGRLAGSTEDERRRVLREILGGVNRIGDRSFDWFEQDVVDAAALVALSVPGGRELLADVGHGAGAAVVTGGVDIELRTQALAGLELMLQPGNDWYDTWIDGDEDCEGARTARAVATVLRSSLG</sequence>
<reference evidence="2" key="1">
    <citation type="journal article" date="2019" name="Int. J. Syst. Evol. Microbiol.">
        <title>The Global Catalogue of Microorganisms (GCM) 10K type strain sequencing project: providing services to taxonomists for standard genome sequencing and annotation.</title>
        <authorList>
            <consortium name="The Broad Institute Genomics Platform"/>
            <consortium name="The Broad Institute Genome Sequencing Center for Infectious Disease"/>
            <person name="Wu L."/>
            <person name="Ma J."/>
        </authorList>
    </citation>
    <scope>NUCLEOTIDE SEQUENCE [LARGE SCALE GENOMIC DNA]</scope>
    <source>
        <strain evidence="2">CGMCC 4.7152</strain>
    </source>
</reference>
<dbReference type="InterPro" id="IPR025355">
    <property type="entry name" value="DUF4259"/>
</dbReference>
<organism evidence="1 2">
    <name type="scientific">Dactylosporangium cerinum</name>
    <dbReference type="NCBI Taxonomy" id="1434730"/>
    <lineage>
        <taxon>Bacteria</taxon>
        <taxon>Bacillati</taxon>
        <taxon>Actinomycetota</taxon>
        <taxon>Actinomycetes</taxon>
        <taxon>Micromonosporales</taxon>
        <taxon>Micromonosporaceae</taxon>
        <taxon>Dactylosporangium</taxon>
    </lineage>
</organism>
<dbReference type="Proteomes" id="UP001595912">
    <property type="component" value="Unassembled WGS sequence"/>
</dbReference>
<gene>
    <name evidence="1" type="ORF">ACFPIJ_43080</name>
</gene>